<feature type="compositionally biased region" description="Basic and acidic residues" evidence="1">
    <location>
        <begin position="165"/>
        <end position="175"/>
    </location>
</feature>
<protein>
    <submittedName>
        <fullName evidence="2">Uncharacterized protein</fullName>
    </submittedName>
</protein>
<keyword evidence="3" id="KW-1185">Reference proteome</keyword>
<sequence length="203" mass="22336">MRSLVMWETLRASVSLTSQFPHKRFGLSGFGEHAMSKALRREAGSQKNKTASLLAIKRWTGGREGEDRAICDRRADKAATTQKVSQLPDRPRPIPSDSAESLNASSPPRSSSNNNSRAVCATRTKKGRRTSPSYHVAMWPYHSLTISPLSIIPPPHHTTSTAAEGTRKRPVEPKSRRARAVLPTSIWRQEAPCEKSDDIGQGG</sequence>
<name>A0ABR1NIU4_9PEZI</name>
<dbReference type="EMBL" id="JBBPBF010000002">
    <property type="protein sequence ID" value="KAK7615110.1"/>
    <property type="molecule type" value="Genomic_DNA"/>
</dbReference>
<reference evidence="2 3" key="1">
    <citation type="submission" date="2024-04" db="EMBL/GenBank/DDBJ databases">
        <title>Phyllosticta paracitricarpa is synonymous to the EU quarantine fungus P. citricarpa based on phylogenomic analyses.</title>
        <authorList>
            <consortium name="Lawrence Berkeley National Laboratory"/>
            <person name="Van ingen-buijs V.A."/>
            <person name="Van westerhoven A.C."/>
            <person name="Haridas S."/>
            <person name="Skiadas P."/>
            <person name="Martin F."/>
            <person name="Groenewald J.Z."/>
            <person name="Crous P.W."/>
            <person name="Seidl M.F."/>
        </authorList>
    </citation>
    <scope>NUCLEOTIDE SEQUENCE [LARGE SCALE GENOMIC DNA]</scope>
    <source>
        <strain evidence="2 3">CBS 141358</strain>
    </source>
</reference>
<evidence type="ECO:0000313" key="2">
    <source>
        <dbReference type="EMBL" id="KAK7615110.1"/>
    </source>
</evidence>
<feature type="compositionally biased region" description="Basic and acidic residues" evidence="1">
    <location>
        <begin position="65"/>
        <end position="77"/>
    </location>
</feature>
<feature type="compositionally biased region" description="Low complexity" evidence="1">
    <location>
        <begin position="103"/>
        <end position="118"/>
    </location>
</feature>
<gene>
    <name evidence="2" type="ORF">JOL62DRAFT_142089</name>
</gene>
<proteinExistence type="predicted"/>
<feature type="region of interest" description="Disordered" evidence="1">
    <location>
        <begin position="150"/>
        <end position="179"/>
    </location>
</feature>
<evidence type="ECO:0000256" key="1">
    <source>
        <dbReference type="SAM" id="MobiDB-lite"/>
    </source>
</evidence>
<feature type="compositionally biased region" description="Basic and acidic residues" evidence="1">
    <location>
        <begin position="191"/>
        <end position="203"/>
    </location>
</feature>
<evidence type="ECO:0000313" key="3">
    <source>
        <dbReference type="Proteomes" id="UP001367316"/>
    </source>
</evidence>
<feature type="region of interest" description="Disordered" evidence="1">
    <location>
        <begin position="65"/>
        <end position="131"/>
    </location>
</feature>
<feature type="region of interest" description="Disordered" evidence="1">
    <location>
        <begin position="184"/>
        <end position="203"/>
    </location>
</feature>
<organism evidence="2 3">
    <name type="scientific">Phyllosticta paracitricarpa</name>
    <dbReference type="NCBI Taxonomy" id="2016321"/>
    <lineage>
        <taxon>Eukaryota</taxon>
        <taxon>Fungi</taxon>
        <taxon>Dikarya</taxon>
        <taxon>Ascomycota</taxon>
        <taxon>Pezizomycotina</taxon>
        <taxon>Dothideomycetes</taxon>
        <taxon>Dothideomycetes incertae sedis</taxon>
        <taxon>Botryosphaeriales</taxon>
        <taxon>Phyllostictaceae</taxon>
        <taxon>Phyllosticta</taxon>
    </lineage>
</organism>
<comment type="caution">
    <text evidence="2">The sequence shown here is derived from an EMBL/GenBank/DDBJ whole genome shotgun (WGS) entry which is preliminary data.</text>
</comment>
<accession>A0ABR1NIU4</accession>
<dbReference type="Proteomes" id="UP001367316">
    <property type="component" value="Unassembled WGS sequence"/>
</dbReference>